<evidence type="ECO:0000256" key="1">
    <source>
        <dbReference type="SAM" id="MobiDB-lite"/>
    </source>
</evidence>
<evidence type="ECO:0000313" key="3">
    <source>
        <dbReference type="Proteomes" id="UP000288168"/>
    </source>
</evidence>
<protein>
    <recommendedName>
        <fullName evidence="4">Metallothionein</fullName>
    </recommendedName>
</protein>
<organism evidence="2 3">
    <name type="scientific">Fusarium duplospermum</name>
    <dbReference type="NCBI Taxonomy" id="1325734"/>
    <lineage>
        <taxon>Eukaryota</taxon>
        <taxon>Fungi</taxon>
        <taxon>Dikarya</taxon>
        <taxon>Ascomycota</taxon>
        <taxon>Pezizomycotina</taxon>
        <taxon>Sordariomycetes</taxon>
        <taxon>Hypocreomycetidae</taxon>
        <taxon>Hypocreales</taxon>
        <taxon>Nectriaceae</taxon>
        <taxon>Fusarium</taxon>
        <taxon>Fusarium solani species complex</taxon>
    </lineage>
</organism>
<dbReference type="EMBL" id="NKCI01000184">
    <property type="protein sequence ID" value="RSL49195.1"/>
    <property type="molecule type" value="Genomic_DNA"/>
</dbReference>
<dbReference type="AlphaFoldDB" id="A0A428P847"/>
<comment type="caution">
    <text evidence="2">The sequence shown here is derived from an EMBL/GenBank/DDBJ whole genome shotgun (WGS) entry which is preliminary data.</text>
</comment>
<reference evidence="2 3" key="1">
    <citation type="submission" date="2017-06" db="EMBL/GenBank/DDBJ databases">
        <title>Comparative genomic analysis of Ambrosia Fusariam Clade fungi.</title>
        <authorList>
            <person name="Stajich J.E."/>
            <person name="Carrillo J."/>
            <person name="Kijimoto T."/>
            <person name="Eskalen A."/>
            <person name="O'Donnell K."/>
            <person name="Kasson M."/>
        </authorList>
    </citation>
    <scope>NUCLEOTIDE SEQUENCE [LARGE SCALE GENOMIC DNA]</scope>
    <source>
        <strain evidence="2 3">NRRL62584</strain>
    </source>
</reference>
<evidence type="ECO:0000313" key="2">
    <source>
        <dbReference type="EMBL" id="RSL49195.1"/>
    </source>
</evidence>
<dbReference type="Proteomes" id="UP000288168">
    <property type="component" value="Unassembled WGS sequence"/>
</dbReference>
<gene>
    <name evidence="2" type="ORF">CEP54_012573</name>
</gene>
<sequence length="62" mass="6329">MCTHANTTKTSTAAKAGTTAKTATTAAPVDKANPVCTCTKCDCRNIVTFPGGNLCMGHVEIV</sequence>
<evidence type="ECO:0008006" key="4">
    <source>
        <dbReference type="Google" id="ProtNLM"/>
    </source>
</evidence>
<name>A0A428P847_9HYPO</name>
<proteinExistence type="predicted"/>
<keyword evidence="3" id="KW-1185">Reference proteome</keyword>
<accession>A0A428P847</accession>
<feature type="region of interest" description="Disordered" evidence="1">
    <location>
        <begin position="1"/>
        <end position="26"/>
    </location>
</feature>